<reference evidence="9 10" key="1">
    <citation type="journal article" date="2014" name="PLoS Genet.">
        <title>Analysis of the Phlebiopsis gigantea genome, transcriptome and secretome provides insight into its pioneer colonization strategies of wood.</title>
        <authorList>
            <person name="Hori C."/>
            <person name="Ishida T."/>
            <person name="Igarashi K."/>
            <person name="Samejima M."/>
            <person name="Suzuki H."/>
            <person name="Master E."/>
            <person name="Ferreira P."/>
            <person name="Ruiz-Duenas F.J."/>
            <person name="Held B."/>
            <person name="Canessa P."/>
            <person name="Larrondo L.F."/>
            <person name="Schmoll M."/>
            <person name="Druzhinina I.S."/>
            <person name="Kubicek C.P."/>
            <person name="Gaskell J.A."/>
            <person name="Kersten P."/>
            <person name="St John F."/>
            <person name="Glasner J."/>
            <person name="Sabat G."/>
            <person name="Splinter BonDurant S."/>
            <person name="Syed K."/>
            <person name="Yadav J."/>
            <person name="Mgbeahuruike A.C."/>
            <person name="Kovalchuk A."/>
            <person name="Asiegbu F.O."/>
            <person name="Lackner G."/>
            <person name="Hoffmeister D."/>
            <person name="Rencoret J."/>
            <person name="Gutierrez A."/>
            <person name="Sun H."/>
            <person name="Lindquist E."/>
            <person name="Barry K."/>
            <person name="Riley R."/>
            <person name="Grigoriev I.V."/>
            <person name="Henrissat B."/>
            <person name="Kues U."/>
            <person name="Berka R.M."/>
            <person name="Martinez A.T."/>
            <person name="Covert S.F."/>
            <person name="Blanchette R.A."/>
            <person name="Cullen D."/>
        </authorList>
    </citation>
    <scope>NUCLEOTIDE SEQUENCE [LARGE SCALE GENOMIC DNA]</scope>
    <source>
        <strain evidence="9 10">11061_1 CR5-6</strain>
    </source>
</reference>
<proteinExistence type="inferred from homology"/>
<keyword evidence="6" id="KW-0539">Nucleus</keyword>
<dbReference type="SUPFAM" id="SSF55666">
    <property type="entry name" value="Ribonuclease PH domain 2-like"/>
    <property type="match status" value="1"/>
</dbReference>
<dbReference type="InterPro" id="IPR027408">
    <property type="entry name" value="PNPase/RNase_PH_dom_sf"/>
</dbReference>
<evidence type="ECO:0000256" key="4">
    <source>
        <dbReference type="ARBA" id="ARBA00022490"/>
    </source>
</evidence>
<dbReference type="InterPro" id="IPR033100">
    <property type="entry name" value="Rrp45"/>
</dbReference>
<dbReference type="AlphaFoldDB" id="A0A0C3NS09"/>
<feature type="domain" description="Exoribonuclease phosphorolytic" evidence="7">
    <location>
        <begin position="34"/>
        <end position="164"/>
    </location>
</feature>
<sequence length="283" mass="31550">MPRPPSPSIPEREFLYASLKQSLRLDGRLPLEMREPTLTFGPDLGWVDCAMGRTRVLASVDGKMVKPTPERPLEGVITIHSEISPMASSDYETGRASDEEVVLTRMLDKVLRRSDTVDKESLCVQAGQRVWHLRLTIHCLADAGNLLDCACLAGIVALKHYRRPEVEVEGEDVTIHHPSERAPIPLAMHHTPYCFTFAYFPDTTTQAVLDPTSLEQRLSAGLLSIALNAQRELCVVQKAGGVPLAPDEVMRIINVAVGKAKELDRIVEKRLQEDWSTRNVEVR</sequence>
<evidence type="ECO:0000313" key="10">
    <source>
        <dbReference type="Proteomes" id="UP000053257"/>
    </source>
</evidence>
<evidence type="ECO:0000256" key="3">
    <source>
        <dbReference type="ARBA" id="ARBA00006678"/>
    </source>
</evidence>
<evidence type="ECO:0000256" key="2">
    <source>
        <dbReference type="ARBA" id="ARBA00004496"/>
    </source>
</evidence>
<dbReference type="SUPFAM" id="SSF54211">
    <property type="entry name" value="Ribosomal protein S5 domain 2-like"/>
    <property type="match status" value="1"/>
</dbReference>
<feature type="domain" description="Exoribonuclease phosphorolytic" evidence="8">
    <location>
        <begin position="191"/>
        <end position="257"/>
    </location>
</feature>
<keyword evidence="5" id="KW-0694">RNA-binding</keyword>
<accession>A0A0C3NS09</accession>
<dbReference type="CDD" id="cd11368">
    <property type="entry name" value="RNase_PH_RRP45"/>
    <property type="match status" value="1"/>
</dbReference>
<dbReference type="PANTHER" id="PTHR11097:SF14">
    <property type="entry name" value="EXOSOME COMPLEX COMPONENT RRP45"/>
    <property type="match status" value="1"/>
</dbReference>
<organism evidence="9 10">
    <name type="scientific">Phlebiopsis gigantea (strain 11061_1 CR5-6)</name>
    <name type="common">White-rot fungus</name>
    <name type="synonym">Peniophora gigantea</name>
    <dbReference type="NCBI Taxonomy" id="745531"/>
    <lineage>
        <taxon>Eukaryota</taxon>
        <taxon>Fungi</taxon>
        <taxon>Dikarya</taxon>
        <taxon>Basidiomycota</taxon>
        <taxon>Agaricomycotina</taxon>
        <taxon>Agaricomycetes</taxon>
        <taxon>Polyporales</taxon>
        <taxon>Phanerochaetaceae</taxon>
        <taxon>Phlebiopsis</taxon>
    </lineage>
</organism>
<dbReference type="GO" id="GO:0034475">
    <property type="term" value="P:U4 snRNA 3'-end processing"/>
    <property type="evidence" value="ECO:0007669"/>
    <property type="project" value="TreeGrafter"/>
</dbReference>
<dbReference type="GO" id="GO:0035925">
    <property type="term" value="F:mRNA 3'-UTR AU-rich region binding"/>
    <property type="evidence" value="ECO:0007669"/>
    <property type="project" value="TreeGrafter"/>
</dbReference>
<dbReference type="InterPro" id="IPR050590">
    <property type="entry name" value="Exosome_comp_Rrp42_subfam"/>
</dbReference>
<dbReference type="HOGENOM" id="CLU_038194_0_0_1"/>
<dbReference type="InterPro" id="IPR020568">
    <property type="entry name" value="Ribosomal_Su5_D2-typ_SF"/>
</dbReference>
<evidence type="ECO:0000313" key="9">
    <source>
        <dbReference type="EMBL" id="KIP07989.1"/>
    </source>
</evidence>
<dbReference type="STRING" id="745531.A0A0C3NS09"/>
<dbReference type="Pfam" id="PF01138">
    <property type="entry name" value="RNase_PH"/>
    <property type="match status" value="1"/>
</dbReference>
<dbReference type="Gene3D" id="3.30.230.70">
    <property type="entry name" value="GHMP Kinase, N-terminal domain"/>
    <property type="match status" value="1"/>
</dbReference>
<dbReference type="InterPro" id="IPR001247">
    <property type="entry name" value="ExoRNase_PH_dom1"/>
</dbReference>
<comment type="subcellular location">
    <subcellularLocation>
        <location evidence="2">Cytoplasm</location>
    </subcellularLocation>
    <subcellularLocation>
        <location evidence="1">Nucleus</location>
    </subcellularLocation>
</comment>
<gene>
    <name evidence="9" type="ORF">PHLGIDRAFT_105039</name>
</gene>
<keyword evidence="4" id="KW-0963">Cytoplasm</keyword>
<evidence type="ECO:0000256" key="5">
    <source>
        <dbReference type="ARBA" id="ARBA00022884"/>
    </source>
</evidence>
<dbReference type="GO" id="GO:0000176">
    <property type="term" value="C:nuclear exosome (RNase complex)"/>
    <property type="evidence" value="ECO:0007669"/>
    <property type="project" value="UniProtKB-ARBA"/>
</dbReference>
<dbReference type="PANTHER" id="PTHR11097">
    <property type="entry name" value="EXOSOME COMPLEX EXONUCLEASE RIBOSOMAL RNA PROCESSING PROTEIN"/>
    <property type="match status" value="1"/>
</dbReference>
<dbReference type="GO" id="GO:0034476">
    <property type="term" value="P:U5 snRNA 3'-end processing"/>
    <property type="evidence" value="ECO:0007669"/>
    <property type="project" value="TreeGrafter"/>
</dbReference>
<evidence type="ECO:0000256" key="1">
    <source>
        <dbReference type="ARBA" id="ARBA00004123"/>
    </source>
</evidence>
<dbReference type="GO" id="GO:0000467">
    <property type="term" value="P:exonucleolytic trimming to generate mature 3'-end of 5.8S rRNA from tricistronic rRNA transcript (SSU-rRNA, 5.8S rRNA, LSU-rRNA)"/>
    <property type="evidence" value="ECO:0007669"/>
    <property type="project" value="TreeGrafter"/>
</dbReference>
<evidence type="ECO:0000259" key="8">
    <source>
        <dbReference type="Pfam" id="PF03725"/>
    </source>
</evidence>
<keyword evidence="10" id="KW-1185">Reference proteome</keyword>
<comment type="similarity">
    <text evidence="3">Belongs to the RNase PH family.</text>
</comment>
<dbReference type="Pfam" id="PF03725">
    <property type="entry name" value="RNase_PH_C"/>
    <property type="match status" value="1"/>
</dbReference>
<evidence type="ECO:0000259" key="7">
    <source>
        <dbReference type="Pfam" id="PF01138"/>
    </source>
</evidence>
<dbReference type="GO" id="GO:0071035">
    <property type="term" value="P:nuclear polyadenylation-dependent rRNA catabolic process"/>
    <property type="evidence" value="ECO:0007669"/>
    <property type="project" value="TreeGrafter"/>
</dbReference>
<name>A0A0C3NS09_PHLG1</name>
<dbReference type="OrthoDB" id="10264038at2759"/>
<dbReference type="GO" id="GO:0034473">
    <property type="term" value="P:U1 snRNA 3'-end processing"/>
    <property type="evidence" value="ECO:0007669"/>
    <property type="project" value="TreeGrafter"/>
</dbReference>
<evidence type="ECO:0000256" key="6">
    <source>
        <dbReference type="ARBA" id="ARBA00023242"/>
    </source>
</evidence>
<dbReference type="GO" id="GO:0016075">
    <property type="term" value="P:rRNA catabolic process"/>
    <property type="evidence" value="ECO:0007669"/>
    <property type="project" value="TreeGrafter"/>
</dbReference>
<dbReference type="GO" id="GO:0071028">
    <property type="term" value="P:nuclear mRNA surveillance"/>
    <property type="evidence" value="ECO:0007669"/>
    <property type="project" value="TreeGrafter"/>
</dbReference>
<dbReference type="InterPro" id="IPR015847">
    <property type="entry name" value="ExoRNase_PH_dom2"/>
</dbReference>
<dbReference type="GO" id="GO:0071038">
    <property type="term" value="P:TRAMP-dependent tRNA surveillance pathway"/>
    <property type="evidence" value="ECO:0007669"/>
    <property type="project" value="TreeGrafter"/>
</dbReference>
<dbReference type="Proteomes" id="UP000053257">
    <property type="component" value="Unassembled WGS sequence"/>
</dbReference>
<dbReference type="EMBL" id="KN840487">
    <property type="protein sequence ID" value="KIP07989.1"/>
    <property type="molecule type" value="Genomic_DNA"/>
</dbReference>
<protein>
    <submittedName>
        <fullName evidence="9">Uncharacterized protein</fullName>
    </submittedName>
</protein>
<dbReference type="InterPro" id="IPR036345">
    <property type="entry name" value="ExoRNase_PH_dom2_sf"/>
</dbReference>
<dbReference type="GO" id="GO:0000177">
    <property type="term" value="C:cytoplasmic exosome (RNase complex)"/>
    <property type="evidence" value="ECO:0007669"/>
    <property type="project" value="TreeGrafter"/>
</dbReference>